<dbReference type="GO" id="GO:0003700">
    <property type="term" value="F:DNA-binding transcription factor activity"/>
    <property type="evidence" value="ECO:0007669"/>
    <property type="project" value="TreeGrafter"/>
</dbReference>
<dbReference type="Gene3D" id="3.40.50.2300">
    <property type="match status" value="1"/>
</dbReference>
<dbReference type="AlphaFoldDB" id="A0A369B764"/>
<dbReference type="RefSeq" id="WP_114498398.1">
    <property type="nucleotide sequence ID" value="NZ_QPJW01000012.1"/>
</dbReference>
<dbReference type="CDD" id="cd01392">
    <property type="entry name" value="HTH_LacI"/>
    <property type="match status" value="1"/>
</dbReference>
<protein>
    <submittedName>
        <fullName evidence="5">Regulatory LacI family protein</fullName>
    </submittedName>
</protein>
<dbReference type="SUPFAM" id="SSF53822">
    <property type="entry name" value="Periplasmic binding protein-like I"/>
    <property type="match status" value="1"/>
</dbReference>
<dbReference type="Gene3D" id="1.10.260.40">
    <property type="entry name" value="lambda repressor-like DNA-binding domains"/>
    <property type="match status" value="1"/>
</dbReference>
<dbReference type="PANTHER" id="PTHR30146:SF24">
    <property type="entry name" value="XYLOSE OPERON REGULATORY PROTEIN"/>
    <property type="match status" value="1"/>
</dbReference>
<dbReference type="PRINTS" id="PR00036">
    <property type="entry name" value="HTHLACI"/>
</dbReference>
<comment type="caution">
    <text evidence="5">The sequence shown here is derived from an EMBL/GenBank/DDBJ whole genome shotgun (WGS) entry which is preliminary data.</text>
</comment>
<dbReference type="EMBL" id="QPJW01000012">
    <property type="protein sequence ID" value="RCX16448.1"/>
    <property type="molecule type" value="Genomic_DNA"/>
</dbReference>
<dbReference type="PANTHER" id="PTHR30146">
    <property type="entry name" value="LACI-RELATED TRANSCRIPTIONAL REPRESSOR"/>
    <property type="match status" value="1"/>
</dbReference>
<evidence type="ECO:0000256" key="3">
    <source>
        <dbReference type="ARBA" id="ARBA00023163"/>
    </source>
</evidence>
<gene>
    <name evidence="5" type="ORF">DFP94_11268</name>
</gene>
<dbReference type="SMART" id="SM00354">
    <property type="entry name" value="HTH_LACI"/>
    <property type="match status" value="1"/>
</dbReference>
<dbReference type="PROSITE" id="PS00356">
    <property type="entry name" value="HTH_LACI_1"/>
    <property type="match status" value="1"/>
</dbReference>
<organism evidence="5 6">
    <name type="scientific">Fontibacillus phaseoli</name>
    <dbReference type="NCBI Taxonomy" id="1416533"/>
    <lineage>
        <taxon>Bacteria</taxon>
        <taxon>Bacillati</taxon>
        <taxon>Bacillota</taxon>
        <taxon>Bacilli</taxon>
        <taxon>Bacillales</taxon>
        <taxon>Paenibacillaceae</taxon>
        <taxon>Fontibacillus</taxon>
    </lineage>
</organism>
<dbReference type="SUPFAM" id="SSF47413">
    <property type="entry name" value="lambda repressor-like DNA-binding domains"/>
    <property type="match status" value="1"/>
</dbReference>
<sequence length="321" mass="36475">MKKATMKDIAREANVSVATVSYVLNKVDNQTITDETRCRVLDTAKKLNYIPSLTARSLVKGKSGMLALLFNRSKQDGYWKQLYYGMLIERTEAICKREGYHLLVMGMDAEEPNLDIVQQREVDGVLLVDVKKEVFRDISVQFNIGVPIVLLDSYIEDPLFHKVVFDYRKAFALWKERTGRSTEQYFLVMDSFNNDSLMNEIIEAANLDSDSIFVLSADNGEGLPGFLAKQHGKNGAIINEFVGMHVANAAQGMELQLTVFCTSGCPELLPPDTSALRMEIDRNQVDIAFQIMQFYIDSRSKDNKHQYSKAEYDQYIHIPLL</sequence>
<proteinExistence type="predicted"/>
<dbReference type="InterPro" id="IPR000843">
    <property type="entry name" value="HTH_LacI"/>
</dbReference>
<dbReference type="InterPro" id="IPR010982">
    <property type="entry name" value="Lambda_DNA-bd_dom_sf"/>
</dbReference>
<reference evidence="5 6" key="1">
    <citation type="submission" date="2018-07" db="EMBL/GenBank/DDBJ databases">
        <title>Genomic Encyclopedia of Type Strains, Phase III (KMG-III): the genomes of soil and plant-associated and newly described type strains.</title>
        <authorList>
            <person name="Whitman W."/>
        </authorList>
    </citation>
    <scope>NUCLEOTIDE SEQUENCE [LARGE SCALE GENOMIC DNA]</scope>
    <source>
        <strain evidence="5 6">CECT 8333</strain>
    </source>
</reference>
<feature type="domain" description="HTH lacI-type" evidence="4">
    <location>
        <begin position="4"/>
        <end position="60"/>
    </location>
</feature>
<keyword evidence="3" id="KW-0804">Transcription</keyword>
<evidence type="ECO:0000256" key="2">
    <source>
        <dbReference type="ARBA" id="ARBA00023125"/>
    </source>
</evidence>
<dbReference type="GO" id="GO:0000976">
    <property type="term" value="F:transcription cis-regulatory region binding"/>
    <property type="evidence" value="ECO:0007669"/>
    <property type="project" value="TreeGrafter"/>
</dbReference>
<keyword evidence="1" id="KW-0805">Transcription regulation</keyword>
<keyword evidence="2" id="KW-0238">DNA-binding</keyword>
<dbReference type="Pfam" id="PF00356">
    <property type="entry name" value="LacI"/>
    <property type="match status" value="1"/>
</dbReference>
<keyword evidence="6" id="KW-1185">Reference proteome</keyword>
<evidence type="ECO:0000256" key="1">
    <source>
        <dbReference type="ARBA" id="ARBA00023015"/>
    </source>
</evidence>
<evidence type="ECO:0000313" key="5">
    <source>
        <dbReference type="EMBL" id="RCX16448.1"/>
    </source>
</evidence>
<evidence type="ECO:0000313" key="6">
    <source>
        <dbReference type="Proteomes" id="UP000253090"/>
    </source>
</evidence>
<dbReference type="InterPro" id="IPR028082">
    <property type="entry name" value="Peripla_BP_I"/>
</dbReference>
<name>A0A369B764_9BACL</name>
<accession>A0A369B764</accession>
<dbReference type="Proteomes" id="UP000253090">
    <property type="component" value="Unassembled WGS sequence"/>
</dbReference>
<evidence type="ECO:0000259" key="4">
    <source>
        <dbReference type="PROSITE" id="PS50932"/>
    </source>
</evidence>
<dbReference type="PROSITE" id="PS50932">
    <property type="entry name" value="HTH_LACI_2"/>
    <property type="match status" value="1"/>
</dbReference>
<dbReference type="OrthoDB" id="9775106at2"/>